<gene>
    <name evidence="3" type="ORF">GCM10023346_41820</name>
</gene>
<dbReference type="Gene3D" id="3.40.1680.10">
    <property type="entry name" value="yp_829618.1 domain like"/>
    <property type="match status" value="1"/>
</dbReference>
<proteinExistence type="predicted"/>
<protein>
    <recommendedName>
        <fullName evidence="2">DUF7793 domain-containing protein</fullName>
    </recommendedName>
</protein>
<evidence type="ECO:0000313" key="3">
    <source>
        <dbReference type="EMBL" id="GAA5200235.1"/>
    </source>
</evidence>
<dbReference type="Proteomes" id="UP001500200">
    <property type="component" value="Unassembled WGS sequence"/>
</dbReference>
<name>A0ABP9SPI3_9MICC</name>
<dbReference type="InterPro" id="IPR056695">
    <property type="entry name" value="DUF7793"/>
</dbReference>
<feature type="region of interest" description="Disordered" evidence="1">
    <location>
        <begin position="1"/>
        <end position="22"/>
    </location>
</feature>
<comment type="caution">
    <text evidence="3">The sequence shown here is derived from an EMBL/GenBank/DDBJ whole genome shotgun (WGS) entry which is preliminary data.</text>
</comment>
<dbReference type="RefSeq" id="WP_345452354.1">
    <property type="nucleotide sequence ID" value="NZ_BAABKK010000032.1"/>
</dbReference>
<dbReference type="EMBL" id="BAABKK010000032">
    <property type="protein sequence ID" value="GAA5200235.1"/>
    <property type="molecule type" value="Genomic_DNA"/>
</dbReference>
<keyword evidence="4" id="KW-1185">Reference proteome</keyword>
<dbReference type="Gene3D" id="3.40.970.30">
    <property type="entry name" value="yp_829618.1 like domains"/>
    <property type="match status" value="1"/>
</dbReference>
<feature type="domain" description="DUF7793" evidence="2">
    <location>
        <begin position="38"/>
        <end position="144"/>
    </location>
</feature>
<dbReference type="Pfam" id="PF25056">
    <property type="entry name" value="DUF7793"/>
    <property type="match status" value="1"/>
</dbReference>
<reference evidence="4" key="1">
    <citation type="journal article" date="2019" name="Int. J. Syst. Evol. Microbiol.">
        <title>The Global Catalogue of Microorganisms (GCM) 10K type strain sequencing project: providing services to taxonomists for standard genome sequencing and annotation.</title>
        <authorList>
            <consortium name="The Broad Institute Genomics Platform"/>
            <consortium name="The Broad Institute Genome Sequencing Center for Infectious Disease"/>
            <person name="Wu L."/>
            <person name="Ma J."/>
        </authorList>
    </citation>
    <scope>NUCLEOTIDE SEQUENCE [LARGE SCALE GENOMIC DNA]</scope>
    <source>
        <strain evidence="4">JCM 18514</strain>
    </source>
</reference>
<sequence>MSAQTLPARDSTLPDDALNTSTEPVFDVPEQITVDLSEDGIVEVILPPNTVVRSPEAQAAAAAVRAFADGRRLPLLLTVTGVLSVTNDARLTYTNSVVVSACALLGESPVDRVIAHYLLRSRSDSVPARFFTSEAEARDWLREHHRGS</sequence>
<evidence type="ECO:0000259" key="2">
    <source>
        <dbReference type="Pfam" id="PF25056"/>
    </source>
</evidence>
<accession>A0ABP9SPI3</accession>
<evidence type="ECO:0000313" key="4">
    <source>
        <dbReference type="Proteomes" id="UP001500200"/>
    </source>
</evidence>
<organism evidence="3 4">
    <name type="scientific">Arthrobacter gyeryongensis</name>
    <dbReference type="NCBI Taxonomy" id="1650592"/>
    <lineage>
        <taxon>Bacteria</taxon>
        <taxon>Bacillati</taxon>
        <taxon>Actinomycetota</taxon>
        <taxon>Actinomycetes</taxon>
        <taxon>Micrococcales</taxon>
        <taxon>Micrococcaceae</taxon>
        <taxon>Arthrobacter</taxon>
    </lineage>
</organism>
<evidence type="ECO:0000256" key="1">
    <source>
        <dbReference type="SAM" id="MobiDB-lite"/>
    </source>
</evidence>